<organism evidence="3 4">
    <name type="scientific">Plectus sambesii</name>
    <dbReference type="NCBI Taxonomy" id="2011161"/>
    <lineage>
        <taxon>Eukaryota</taxon>
        <taxon>Metazoa</taxon>
        <taxon>Ecdysozoa</taxon>
        <taxon>Nematoda</taxon>
        <taxon>Chromadorea</taxon>
        <taxon>Plectida</taxon>
        <taxon>Plectina</taxon>
        <taxon>Plectoidea</taxon>
        <taxon>Plectidae</taxon>
        <taxon>Plectus</taxon>
    </lineage>
</organism>
<feature type="region of interest" description="Disordered" evidence="1">
    <location>
        <begin position="80"/>
        <end position="99"/>
    </location>
</feature>
<protein>
    <recommendedName>
        <fullName evidence="2">Domain of unknown function DB domain-containing protein</fullName>
    </recommendedName>
</protein>
<evidence type="ECO:0000259" key="2">
    <source>
        <dbReference type="Pfam" id="PF01682"/>
    </source>
</evidence>
<sequence>MQAWCSSFCQDVHCEHSSQVRSAEPSPLPAPIVPVPASAPFLPGPRPFQGKSHIEEIVESGPSIPHYVDIATFEEEDDGTLAAGGQTRPPTQDEPDFSTIGSSLRKAQIAEPVAVCGVAPNYTPCVPLFDANQRMQTCCQQKNLPPGCVALCQYQVTQAQVKFAFDSGACGLLHISPFIECAAGGQNNVQCCRDLGLIASSGAQCEPFCFPSGPGGLGLLGIQHIVCGEVMERMIGCHHSGLKS</sequence>
<dbReference type="PANTHER" id="PTHR21679">
    <property type="entry name" value="DOMAIN OF UNKNOWN FUNCTION DB DOMAIN-CONTAINING PROTEIN-RELATED"/>
    <property type="match status" value="1"/>
</dbReference>
<dbReference type="Pfam" id="PF01682">
    <property type="entry name" value="DB"/>
    <property type="match status" value="1"/>
</dbReference>
<evidence type="ECO:0000313" key="4">
    <source>
        <dbReference type="WBParaSite" id="PSAMB.scaffold2955size20414.g19742.t1"/>
    </source>
</evidence>
<reference evidence="4" key="1">
    <citation type="submission" date="2022-11" db="UniProtKB">
        <authorList>
            <consortium name="WormBaseParasite"/>
        </authorList>
    </citation>
    <scope>IDENTIFICATION</scope>
</reference>
<keyword evidence="3" id="KW-1185">Reference proteome</keyword>
<dbReference type="PANTHER" id="PTHR21679:SF5">
    <property type="entry name" value="DOMAIN OF UNKNOWN FUNCTION DB DOMAIN-CONTAINING PROTEIN"/>
    <property type="match status" value="1"/>
</dbReference>
<dbReference type="WBParaSite" id="PSAMB.scaffold2955size20414.g19742.t1">
    <property type="protein sequence ID" value="PSAMB.scaffold2955size20414.g19742.t1"/>
    <property type="gene ID" value="PSAMB.scaffold2955size20414.g19742"/>
</dbReference>
<evidence type="ECO:0000256" key="1">
    <source>
        <dbReference type="SAM" id="MobiDB-lite"/>
    </source>
</evidence>
<name>A0A914W1C5_9BILA</name>
<dbReference type="Proteomes" id="UP000887566">
    <property type="component" value="Unplaced"/>
</dbReference>
<dbReference type="AlphaFoldDB" id="A0A914W1C5"/>
<evidence type="ECO:0000313" key="3">
    <source>
        <dbReference type="Proteomes" id="UP000887566"/>
    </source>
</evidence>
<proteinExistence type="predicted"/>
<accession>A0A914W1C5</accession>
<dbReference type="InterPro" id="IPR002602">
    <property type="entry name" value="DB"/>
</dbReference>
<feature type="domain" description="Domain of unknown function DB" evidence="2">
    <location>
        <begin position="138"/>
        <end position="238"/>
    </location>
</feature>